<sequence length="124" mass="13798">MSEKRKTFRNMNDRIDQLVKDPLIAGDVRRYATEREHVNRVYVEGLADIRRAGNLTQQQLADALSTDQGTVSRIERRNDLLLSTLRDYLAAAGAEHSRIVVEKNGVEISLNLDAFAADGTSGQG</sequence>
<evidence type="ECO:0000313" key="2">
    <source>
        <dbReference type="EMBL" id="SUA31487.1"/>
    </source>
</evidence>
<dbReference type="AlphaFoldDB" id="A0A378WCH1"/>
<gene>
    <name evidence="2" type="ORF">NCTC1542_06842</name>
</gene>
<dbReference type="InterPro" id="IPR010982">
    <property type="entry name" value="Lambda_DNA-bd_dom_sf"/>
</dbReference>
<name>A0A378WCH1_MYCFO</name>
<dbReference type="GO" id="GO:0003677">
    <property type="term" value="F:DNA binding"/>
    <property type="evidence" value="ECO:0007669"/>
    <property type="project" value="InterPro"/>
</dbReference>
<proteinExistence type="predicted"/>
<dbReference type="Gene3D" id="1.10.260.40">
    <property type="entry name" value="lambda repressor-like DNA-binding domains"/>
    <property type="match status" value="1"/>
</dbReference>
<dbReference type="EMBL" id="UGQY01000006">
    <property type="protein sequence ID" value="SUA31487.1"/>
    <property type="molecule type" value="Genomic_DNA"/>
</dbReference>
<reference evidence="2 3" key="1">
    <citation type="submission" date="2018-06" db="EMBL/GenBank/DDBJ databases">
        <authorList>
            <consortium name="Pathogen Informatics"/>
            <person name="Doyle S."/>
        </authorList>
    </citation>
    <scope>NUCLEOTIDE SEQUENCE [LARGE SCALE GENOMIC DNA]</scope>
    <source>
        <strain evidence="2 3">NCTC1542</strain>
    </source>
</reference>
<dbReference type="SUPFAM" id="SSF47413">
    <property type="entry name" value="lambda repressor-like DNA-binding domains"/>
    <property type="match status" value="1"/>
</dbReference>
<feature type="domain" description="HTH cro/C1-type" evidence="1">
    <location>
        <begin position="46"/>
        <end position="76"/>
    </location>
</feature>
<evidence type="ECO:0000259" key="1">
    <source>
        <dbReference type="PROSITE" id="PS50943"/>
    </source>
</evidence>
<dbReference type="Pfam" id="PF01381">
    <property type="entry name" value="HTH_3"/>
    <property type="match status" value="1"/>
</dbReference>
<dbReference type="CDD" id="cd00093">
    <property type="entry name" value="HTH_XRE"/>
    <property type="match status" value="1"/>
</dbReference>
<dbReference type="PROSITE" id="PS50943">
    <property type="entry name" value="HTH_CROC1"/>
    <property type="match status" value="1"/>
</dbReference>
<accession>A0A378WCH1</accession>
<dbReference type="InterPro" id="IPR001387">
    <property type="entry name" value="Cro/C1-type_HTH"/>
</dbReference>
<evidence type="ECO:0000313" key="3">
    <source>
        <dbReference type="Proteomes" id="UP000255389"/>
    </source>
</evidence>
<organism evidence="2 3">
    <name type="scientific">Mycolicibacterium fortuitum</name>
    <name type="common">Mycobacterium fortuitum</name>
    <dbReference type="NCBI Taxonomy" id="1766"/>
    <lineage>
        <taxon>Bacteria</taxon>
        <taxon>Bacillati</taxon>
        <taxon>Actinomycetota</taxon>
        <taxon>Actinomycetes</taxon>
        <taxon>Mycobacteriales</taxon>
        <taxon>Mycobacteriaceae</taxon>
        <taxon>Mycolicibacterium</taxon>
    </lineage>
</organism>
<protein>
    <submittedName>
        <fullName evidence="2">Cro/CI family transcriptional regulator, helix-turn-helix domain protein</fullName>
    </submittedName>
</protein>
<dbReference type="Proteomes" id="UP000255389">
    <property type="component" value="Unassembled WGS sequence"/>
</dbReference>